<name>A0A6L3AT05_AZOBR</name>
<evidence type="ECO:0000313" key="2">
    <source>
        <dbReference type="Proteomes" id="UP000476837"/>
    </source>
</evidence>
<organism evidence="1 2">
    <name type="scientific">Azospirillum brasilense</name>
    <dbReference type="NCBI Taxonomy" id="192"/>
    <lineage>
        <taxon>Bacteria</taxon>
        <taxon>Pseudomonadati</taxon>
        <taxon>Pseudomonadota</taxon>
        <taxon>Alphaproteobacteria</taxon>
        <taxon>Rhodospirillales</taxon>
        <taxon>Azospirillaceae</taxon>
        <taxon>Azospirillum</taxon>
    </lineage>
</organism>
<dbReference type="RefSeq" id="WP_149167777.1">
    <property type="nucleotide sequence ID" value="NZ_QOKV01000029.1"/>
</dbReference>
<dbReference type="AlphaFoldDB" id="A0A6L3AT05"/>
<accession>A0A6L3AT05</accession>
<comment type="caution">
    <text evidence="1">The sequence shown here is derived from an EMBL/GenBank/DDBJ whole genome shotgun (WGS) entry which is preliminary data.</text>
</comment>
<protein>
    <submittedName>
        <fullName evidence="1">Uncharacterized protein</fullName>
    </submittedName>
</protein>
<dbReference type="EMBL" id="QOKV01000029">
    <property type="protein sequence ID" value="KAA0678187.1"/>
    <property type="molecule type" value="Genomic_DNA"/>
</dbReference>
<gene>
    <name evidence="1" type="ORF">DS837_28120</name>
</gene>
<proteinExistence type="predicted"/>
<reference evidence="1 2" key="1">
    <citation type="submission" date="2018-07" db="EMBL/GenBank/DDBJ databases">
        <title>Genome sequence of Roseomonas fauriae ATCC 49958.</title>
        <authorList>
            <person name="Sant'Anna F.H."/>
            <person name="Baldani J.I."/>
            <person name="Zilli J.E."/>
            <person name="Reis V.M."/>
            <person name="Hartmann A."/>
            <person name="Cruz L."/>
            <person name="de Souza E.M."/>
            <person name="de Oliveira Pedrosa F."/>
            <person name="Passaglia L.M.P."/>
        </authorList>
    </citation>
    <scope>NUCLEOTIDE SEQUENCE [LARGE SCALE GENOMIC DNA]</scope>
    <source>
        <strain evidence="1 2">ATCC 49958</strain>
    </source>
</reference>
<evidence type="ECO:0000313" key="1">
    <source>
        <dbReference type="EMBL" id="KAA0678187.1"/>
    </source>
</evidence>
<dbReference type="Proteomes" id="UP000476837">
    <property type="component" value="Unassembled WGS sequence"/>
</dbReference>
<sequence>MYVTCYDTEENYPVHRVHSFRQADAETYRVVLDNGQEINVALASMARAFGARVPAPPGTHLVEMPAEPCETFDLGLGKDPMFAIIDFDGQFFVQTYVDPMLTWPNAIQSVIVLPDGSVMQWGFRSADTYQDWETQARKLFSQRKEALAAPTGSC</sequence>